<dbReference type="AlphaFoldDB" id="A0A9Q1B5R7"/>
<dbReference type="GO" id="GO:1990904">
    <property type="term" value="C:ribonucleoprotein complex"/>
    <property type="evidence" value="ECO:0007669"/>
    <property type="project" value="UniProtKB-KW"/>
</dbReference>
<dbReference type="EMBL" id="JAPFRF010000002">
    <property type="protein sequence ID" value="KAJ7341293.1"/>
    <property type="molecule type" value="Genomic_DNA"/>
</dbReference>
<keyword evidence="2" id="KW-0689">Ribosomal protein</keyword>
<evidence type="ECO:0000256" key="2">
    <source>
        <dbReference type="ARBA" id="ARBA00022980"/>
    </source>
</evidence>
<dbReference type="GO" id="GO:0005840">
    <property type="term" value="C:ribosome"/>
    <property type="evidence" value="ECO:0007669"/>
    <property type="project" value="UniProtKB-KW"/>
</dbReference>
<dbReference type="Gene3D" id="2.40.50.140">
    <property type="entry name" value="Nucleic acid-binding proteins"/>
    <property type="match status" value="1"/>
</dbReference>
<dbReference type="Proteomes" id="UP001142489">
    <property type="component" value="Unassembled WGS sequence"/>
</dbReference>
<dbReference type="Pfam" id="PF00164">
    <property type="entry name" value="Ribosom_S12_S23"/>
    <property type="match status" value="1"/>
</dbReference>
<evidence type="ECO:0000313" key="5">
    <source>
        <dbReference type="Proteomes" id="UP001142489"/>
    </source>
</evidence>
<accession>A0A9Q1B5R7</accession>
<evidence type="ECO:0000313" key="4">
    <source>
        <dbReference type="EMBL" id="KAJ7341293.1"/>
    </source>
</evidence>
<dbReference type="InterPro" id="IPR006032">
    <property type="entry name" value="Ribosomal_uS12"/>
</dbReference>
<sequence length="163" mass="18054">MCETNFFILLLEYSPGLSAKLSELGNMQNSDYFHGDEEGVMELDHQELGLAEEFSRVQLAGVSQGTLGVARWATVVGFVQPGSCAVTDVIRNDMTNNTRRPTLVLHCKPIFLVELPMLKELSWKKLALDAKQPNSAIRKGVRVQLITGGKNITTFVPNDSFLK</sequence>
<dbReference type="SUPFAM" id="SSF50249">
    <property type="entry name" value="Nucleic acid-binding proteins"/>
    <property type="match status" value="1"/>
</dbReference>
<dbReference type="GO" id="GO:0003735">
    <property type="term" value="F:structural constituent of ribosome"/>
    <property type="evidence" value="ECO:0007669"/>
    <property type="project" value="InterPro"/>
</dbReference>
<comment type="caution">
    <text evidence="4">The sequence shown here is derived from an EMBL/GenBank/DDBJ whole genome shotgun (WGS) entry which is preliminary data.</text>
</comment>
<dbReference type="PANTHER" id="PTHR11652">
    <property type="entry name" value="30S RIBOSOMAL PROTEIN S12 FAMILY MEMBER"/>
    <property type="match status" value="1"/>
</dbReference>
<evidence type="ECO:0000256" key="1">
    <source>
        <dbReference type="ARBA" id="ARBA00005657"/>
    </source>
</evidence>
<keyword evidence="3" id="KW-0687">Ribonucleoprotein</keyword>
<dbReference type="PROSITE" id="PS00055">
    <property type="entry name" value="RIBOSOMAL_S12"/>
    <property type="match status" value="1"/>
</dbReference>
<proteinExistence type="inferred from homology"/>
<name>A0A9Q1B5R7_9SAUR</name>
<gene>
    <name evidence="4" type="ORF">JRQ81_005219</name>
</gene>
<comment type="similarity">
    <text evidence="1">Belongs to the universal ribosomal protein uS12 family.</text>
</comment>
<reference evidence="4" key="1">
    <citation type="journal article" date="2023" name="DNA Res.">
        <title>Chromosome-level genome assembly of Phrynocephalus forsythii using third-generation DNA sequencing and Hi-C analysis.</title>
        <authorList>
            <person name="Qi Y."/>
            <person name="Zhao W."/>
            <person name="Zhao Y."/>
            <person name="Niu C."/>
            <person name="Cao S."/>
            <person name="Zhang Y."/>
        </authorList>
    </citation>
    <scope>NUCLEOTIDE SEQUENCE</scope>
    <source>
        <tissue evidence="4">Muscle</tissue>
    </source>
</reference>
<dbReference type="GO" id="GO:0006412">
    <property type="term" value="P:translation"/>
    <property type="evidence" value="ECO:0007669"/>
    <property type="project" value="InterPro"/>
</dbReference>
<protein>
    <submittedName>
        <fullName evidence="4">Uncharacterized protein</fullName>
    </submittedName>
</protein>
<evidence type="ECO:0000256" key="3">
    <source>
        <dbReference type="ARBA" id="ARBA00023274"/>
    </source>
</evidence>
<keyword evidence="5" id="KW-1185">Reference proteome</keyword>
<dbReference type="InterPro" id="IPR012340">
    <property type="entry name" value="NA-bd_OB-fold"/>
</dbReference>
<organism evidence="4 5">
    <name type="scientific">Phrynocephalus forsythii</name>
    <dbReference type="NCBI Taxonomy" id="171643"/>
    <lineage>
        <taxon>Eukaryota</taxon>
        <taxon>Metazoa</taxon>
        <taxon>Chordata</taxon>
        <taxon>Craniata</taxon>
        <taxon>Vertebrata</taxon>
        <taxon>Euteleostomi</taxon>
        <taxon>Lepidosauria</taxon>
        <taxon>Squamata</taxon>
        <taxon>Bifurcata</taxon>
        <taxon>Unidentata</taxon>
        <taxon>Episquamata</taxon>
        <taxon>Toxicofera</taxon>
        <taxon>Iguania</taxon>
        <taxon>Acrodonta</taxon>
        <taxon>Agamidae</taxon>
        <taxon>Agaminae</taxon>
        <taxon>Phrynocephalus</taxon>
    </lineage>
</organism>